<keyword evidence="1" id="KW-0732">Signal</keyword>
<dbReference type="Proteomes" id="UP000319175">
    <property type="component" value="Unassembled WGS sequence"/>
</dbReference>
<proteinExistence type="predicted"/>
<sequence length="750" mass="85686">MKNYTLGLLLFLSAFAYSQNKFEKATYTSTTFGQYIKLKLLDNNQYEFVLFYGDYEVKNDTLHFKNNYSSGPDFGVVFSSDANPSSGKIKVNIKGTSVYYSGIYIGTQSGKAEPDYKIVSELIGELKADDEEANFEINKAEYLYLAREDYNGETSLYKYALPRNINEIKIEYTPNYLSKVDLKGYINEKNELIVSENNKNPLTFVKGQKPEVTETKEKPIETINKKNWTFPGKPDIYGYGAVDSTAVATVSNFKLAVQDNLKKALEATKSSPQKFLVVSYDPDNKNAKNFFDVFIQNQEYNIGSYSSYGQVADYDKYNYYLATVKDESWAKKNVMFKSTTLVMDADGNILSQTEGSLPENAGLFDVYYGSIGEKLKYVKAMVDLNKVLDSKKAKDSEIVKKLLPLSDENLYSWSIEPPVKVAVGSEEPPSPVKVDTIEEYPNYENQTAYTKVNFDKKKLLSAWDRIVNSHAKDKTPDMDFVKIALAEVQNRGFYYKIYNEERPFDETNFKAIDYLLKHYDAILEEQKKTSKQGDAADYYADYTPTIETQLPLAISGGISQIGENTDEKYRNRVMDVYKKVIAKKPQDYTTTLGYLRLLQTIAEAQNKENPFVTEYDAFFKEAFKGGKNEIEILDDLYTSSQNKTDYSYSDWTSFKYSFSNASNEAAWFVVKKGKDPESIKKAIQWSESSLRIEKNSPYYLDTLAQLYYKNGEKQKAIRTQELALKFSDIIGEETKAEMEAVLEKMKNGTY</sequence>
<feature type="chain" id="PRO_5021305758" description="Tetratricopeptide repeat protein" evidence="1">
    <location>
        <begin position="19"/>
        <end position="750"/>
    </location>
</feature>
<reference evidence="2 3" key="1">
    <citation type="submission" date="2019-06" db="EMBL/GenBank/DDBJ databases">
        <title>Flavobacterium sp. MaA-Y11 from geoumgang.</title>
        <authorList>
            <person name="Jeong S."/>
        </authorList>
    </citation>
    <scope>NUCLEOTIDE SEQUENCE [LARGE SCALE GENOMIC DNA]</scope>
    <source>
        <strain evidence="2 3">MaA-Y11</strain>
    </source>
</reference>
<name>A0A501Q5P0_9FLAO</name>
<gene>
    <name evidence="2" type="ORF">FJA49_09270</name>
</gene>
<protein>
    <recommendedName>
        <fullName evidence="4">Tetratricopeptide repeat protein</fullName>
    </recommendedName>
</protein>
<dbReference type="EMBL" id="VFJE01000054">
    <property type="protein sequence ID" value="TPD68249.1"/>
    <property type="molecule type" value="Genomic_DNA"/>
</dbReference>
<reference evidence="2 3" key="2">
    <citation type="submission" date="2019-06" db="EMBL/GenBank/DDBJ databases">
        <authorList>
            <person name="Seo Y."/>
        </authorList>
    </citation>
    <scope>NUCLEOTIDE SEQUENCE [LARGE SCALE GENOMIC DNA]</scope>
    <source>
        <strain evidence="2 3">MaA-Y11</strain>
    </source>
</reference>
<dbReference type="SUPFAM" id="SSF48452">
    <property type="entry name" value="TPR-like"/>
    <property type="match status" value="1"/>
</dbReference>
<organism evidence="2 3">
    <name type="scientific">Flavobacterium microcysteis</name>
    <dbReference type="NCBI Taxonomy" id="2596891"/>
    <lineage>
        <taxon>Bacteria</taxon>
        <taxon>Pseudomonadati</taxon>
        <taxon>Bacteroidota</taxon>
        <taxon>Flavobacteriia</taxon>
        <taxon>Flavobacteriales</taxon>
        <taxon>Flavobacteriaceae</taxon>
        <taxon>Flavobacterium</taxon>
    </lineage>
</organism>
<dbReference type="RefSeq" id="WP_140000701.1">
    <property type="nucleotide sequence ID" value="NZ_VFJE01000054.1"/>
</dbReference>
<accession>A0A501Q5P0</accession>
<feature type="signal peptide" evidence="1">
    <location>
        <begin position="1"/>
        <end position="18"/>
    </location>
</feature>
<keyword evidence="3" id="KW-1185">Reference proteome</keyword>
<comment type="caution">
    <text evidence="2">The sequence shown here is derived from an EMBL/GenBank/DDBJ whole genome shotgun (WGS) entry which is preliminary data.</text>
</comment>
<dbReference type="AlphaFoldDB" id="A0A501Q5P0"/>
<evidence type="ECO:0000256" key="1">
    <source>
        <dbReference type="SAM" id="SignalP"/>
    </source>
</evidence>
<dbReference type="InterPro" id="IPR011990">
    <property type="entry name" value="TPR-like_helical_dom_sf"/>
</dbReference>
<dbReference type="Gene3D" id="1.25.40.10">
    <property type="entry name" value="Tetratricopeptide repeat domain"/>
    <property type="match status" value="1"/>
</dbReference>
<dbReference type="OrthoDB" id="1436875at2"/>
<evidence type="ECO:0008006" key="4">
    <source>
        <dbReference type="Google" id="ProtNLM"/>
    </source>
</evidence>
<evidence type="ECO:0000313" key="3">
    <source>
        <dbReference type="Proteomes" id="UP000319175"/>
    </source>
</evidence>
<evidence type="ECO:0000313" key="2">
    <source>
        <dbReference type="EMBL" id="TPD68249.1"/>
    </source>
</evidence>